<feature type="compositionally biased region" description="Basic residues" evidence="2">
    <location>
        <begin position="983"/>
        <end position="993"/>
    </location>
</feature>
<feature type="region of interest" description="Disordered" evidence="2">
    <location>
        <begin position="155"/>
        <end position="329"/>
    </location>
</feature>
<feature type="coiled-coil region" evidence="1">
    <location>
        <begin position="805"/>
        <end position="832"/>
    </location>
</feature>
<protein>
    <submittedName>
        <fullName evidence="3">Uncharacterized protein</fullName>
    </submittedName>
</protein>
<feature type="compositionally biased region" description="Basic and acidic residues" evidence="2">
    <location>
        <begin position="1216"/>
        <end position="1232"/>
    </location>
</feature>
<dbReference type="EMBL" id="QGKX02001347">
    <property type="protein sequence ID" value="KAF3525182.1"/>
    <property type="molecule type" value="Genomic_DNA"/>
</dbReference>
<evidence type="ECO:0000313" key="3">
    <source>
        <dbReference type="EMBL" id="KAF3525182.1"/>
    </source>
</evidence>
<comment type="caution">
    <text evidence="3">The sequence shown here is derived from an EMBL/GenBank/DDBJ whole genome shotgun (WGS) entry which is preliminary data.</text>
</comment>
<evidence type="ECO:0000256" key="2">
    <source>
        <dbReference type="SAM" id="MobiDB-lite"/>
    </source>
</evidence>
<feature type="region of interest" description="Disordered" evidence="2">
    <location>
        <begin position="967"/>
        <end position="1089"/>
    </location>
</feature>
<feature type="region of interest" description="Disordered" evidence="2">
    <location>
        <begin position="434"/>
        <end position="594"/>
    </location>
</feature>
<feature type="compositionally biased region" description="Acidic residues" evidence="2">
    <location>
        <begin position="1000"/>
        <end position="1015"/>
    </location>
</feature>
<sequence>MPMSVRSFEEMTSITDMKDGTYSVKMRPNCNVCAGHPNKTQNWQRSYFFLKSDSSAFEEPPQDDYRVLWNRSCVGHPTSPVYPEDFLRSVRAVALLRIYCEWSSGLPTVLPIRTKRLDIFPRDIQKQVTETKRMGTLPDLSAIIAAQLGLTSGEGPSMALPRADEVFPSDARSAGKGKKRKRGDGSGVERSTEKTSDVPPSGEPRKKKKKRRTKKKSAGEQFENADEPIEQEEEDAREEELQPEEGASEAEAYEGRNDEEGVSEGEERETSLNAARSGDSEEDSEGSPLLIRRRNNEDDDERRSPVLTSPRERTPVPVGGGAVQTGTSSRGAAILRRALGFSFPDKVDFYYEGRLPCCEGQTAGEWRSDLPTVLPIRAKRLDVFPRDIQKQVTEAKRMGTLPDLSAIIAAQLGLNSGEGSSMAVLRADEVFPSDARSAGKGKKRKRGDGSGVERSTEDTSDVPPSGEPQKKKKKRRTKKKSAGEQLENADKPIEQEEEDAREEELQPEEGASEAEASEVRNDEEGVSEGEERETSLNAARSGGSEEDREGSPLLICRGNDEDDDERRSPVLTSPRERTLVPVGGGAVQTGTSSRGTAILRRAPGFSFPDKVDFHYEGPAPLVYVPEKCDEFLCQLRGRAKPLPAVKDLIFGGEYEEAARAKLLGDSTMNVVIYKYDTTLKGALDELKLAKKEFAEKEEFSARQLNESRANQQKLNGMMTRNTGTSSRGAAILRRAPGFSFPDKVDFHYEGPAPLVYVPEKCGEFLCQLRGRAKPLPAVKDLIFGGEYEEAVRAKLLGDSTMNVVIDKYDTALKGALDELELAKKEFAEKEEEGVPGRGARVDGDNVPVLVLSDTSVEGHDSPPPEESRRDGEENTGEVSEDAAVQVSPIARESSIRELKDRIARREWRSDLPNVLPIRAKRLDVFPRDIQNQVTEAKRMGTLPDLSAIIAAQLGLNSGEGFSMAVPRADEETSDVPPSGEPQKKKKKRRTKKKSAGEQLENADESIEQEEEDAREEELRPEEGASEAEASEGRNDEEGEDSEGSPLLIRRGNDEDDDERRSPVLTSPRERTPVPVGGGAVQTDTSSRGAANLKRAPGFSFPDKVDFHYKGPAPLVYVPEKCGEFLCQLKGRAKPLPAVKDLILGGEYEEAARAKLLGDNTMNVVIDKYDTALKGALDELELAKKEFAEKEEEGVPGRGARVDGDNVPVLVFSDTSVEGRDSPPPEESRRDGEGNTGGVSEDAAVQVSLIARESSTFVRGNDEDDDERRSPVLTSPRERTPVPVGGGAVQTGTSSRGTAILRRAPGFSFPDKVDFHYEGPAPLVYVPEKCGEFLCQLRGRAKPLPAVKDLIFGGEYEEAARAKLLGDSTMNVVIDKYDTALKGALDELEGRGFRSSTERVKGQSAEAKRDDDPQRVPGRGARVDGDNVPVLVLSNTSVEGRDSPPQEESRRDGEGNTGEVSEDAAVQVSLIARESSVRASELSALNDRESDREA</sequence>
<dbReference type="Proteomes" id="UP000712600">
    <property type="component" value="Unassembled WGS sequence"/>
</dbReference>
<feature type="compositionally biased region" description="Basic residues" evidence="2">
    <location>
        <begin position="205"/>
        <end position="216"/>
    </location>
</feature>
<feature type="compositionally biased region" description="Basic residues" evidence="2">
    <location>
        <begin position="470"/>
        <end position="480"/>
    </location>
</feature>
<feature type="region of interest" description="Disordered" evidence="2">
    <location>
        <begin position="1212"/>
        <end position="1293"/>
    </location>
</feature>
<feature type="coiled-coil region" evidence="1">
    <location>
        <begin position="1165"/>
        <end position="1192"/>
    </location>
</feature>
<evidence type="ECO:0000313" key="4">
    <source>
        <dbReference type="Proteomes" id="UP000712600"/>
    </source>
</evidence>
<name>A0A8S9Q3F8_BRACR</name>
<evidence type="ECO:0000256" key="1">
    <source>
        <dbReference type="SAM" id="Coils"/>
    </source>
</evidence>
<organism evidence="3 4">
    <name type="scientific">Brassica cretica</name>
    <name type="common">Mustard</name>
    <dbReference type="NCBI Taxonomy" id="69181"/>
    <lineage>
        <taxon>Eukaryota</taxon>
        <taxon>Viridiplantae</taxon>
        <taxon>Streptophyta</taxon>
        <taxon>Embryophyta</taxon>
        <taxon>Tracheophyta</taxon>
        <taxon>Spermatophyta</taxon>
        <taxon>Magnoliopsida</taxon>
        <taxon>eudicotyledons</taxon>
        <taxon>Gunneridae</taxon>
        <taxon>Pentapetalae</taxon>
        <taxon>rosids</taxon>
        <taxon>malvids</taxon>
        <taxon>Brassicales</taxon>
        <taxon>Brassicaceae</taxon>
        <taxon>Brassiceae</taxon>
        <taxon>Brassica</taxon>
    </lineage>
</organism>
<gene>
    <name evidence="3" type="ORF">F2Q69_00050768</name>
</gene>
<feature type="compositionally biased region" description="Acidic residues" evidence="2">
    <location>
        <begin position="223"/>
        <end position="252"/>
    </location>
</feature>
<proteinExistence type="predicted"/>
<reference evidence="3" key="1">
    <citation type="submission" date="2019-12" db="EMBL/GenBank/DDBJ databases">
        <title>Genome sequencing and annotation of Brassica cretica.</title>
        <authorList>
            <person name="Studholme D.J."/>
            <person name="Sarris P."/>
        </authorList>
    </citation>
    <scope>NUCLEOTIDE SEQUENCE</scope>
    <source>
        <strain evidence="3">PFS-109/04</strain>
        <tissue evidence="3">Leaf</tissue>
    </source>
</reference>
<accession>A0A8S9Q3F8</accession>
<feature type="region of interest" description="Disordered" evidence="2">
    <location>
        <begin position="1392"/>
        <end position="1493"/>
    </location>
</feature>
<keyword evidence="1" id="KW-0175">Coiled coil</keyword>
<feature type="compositionally biased region" description="Acidic residues" evidence="2">
    <location>
        <begin position="495"/>
        <end position="516"/>
    </location>
</feature>
<feature type="compositionally biased region" description="Basic and acidic residues" evidence="2">
    <location>
        <begin position="1392"/>
        <end position="1413"/>
    </location>
</feature>
<feature type="compositionally biased region" description="Basic and acidic residues" evidence="2">
    <location>
        <begin position="1438"/>
        <end position="1453"/>
    </location>
</feature>
<feature type="region of interest" description="Disordered" evidence="2">
    <location>
        <begin position="852"/>
        <end position="883"/>
    </location>
</feature>
<feature type="compositionally biased region" description="Basic and acidic residues" evidence="2">
    <location>
        <begin position="856"/>
        <end position="872"/>
    </location>
</feature>